<dbReference type="AlphaFoldDB" id="A0A4R4W8P1"/>
<dbReference type="GO" id="GO:0016618">
    <property type="term" value="F:hydroxypyruvate reductase [NAD(P)H] activity"/>
    <property type="evidence" value="ECO:0007669"/>
    <property type="project" value="TreeGrafter"/>
</dbReference>
<evidence type="ECO:0000256" key="1">
    <source>
        <dbReference type="ARBA" id="ARBA00023002"/>
    </source>
</evidence>
<gene>
    <name evidence="4" type="ORF">E1218_34560</name>
</gene>
<dbReference type="InterPro" id="IPR050223">
    <property type="entry name" value="D-isomer_2-hydroxyacid_DH"/>
</dbReference>
<protein>
    <submittedName>
        <fullName evidence="4">D-glycerate dehydrogenase</fullName>
    </submittedName>
</protein>
<evidence type="ECO:0000259" key="3">
    <source>
        <dbReference type="Pfam" id="PF00389"/>
    </source>
</evidence>
<dbReference type="SUPFAM" id="SSF52283">
    <property type="entry name" value="Formate/glycerate dehydrogenase catalytic domain-like"/>
    <property type="match status" value="1"/>
</dbReference>
<dbReference type="Proteomes" id="UP000295172">
    <property type="component" value="Unassembled WGS sequence"/>
</dbReference>
<dbReference type="SUPFAM" id="SSF51735">
    <property type="entry name" value="NAD(P)-binding Rossmann-fold domains"/>
    <property type="match status" value="1"/>
</dbReference>
<keyword evidence="2" id="KW-0520">NAD</keyword>
<feature type="non-terminal residue" evidence="4">
    <location>
        <position position="208"/>
    </location>
</feature>
<dbReference type="PANTHER" id="PTHR10996:SF178">
    <property type="entry name" value="2-HYDROXYACID DEHYDROGENASE YGL185C-RELATED"/>
    <property type="match status" value="1"/>
</dbReference>
<dbReference type="InterPro" id="IPR036291">
    <property type="entry name" value="NAD(P)-bd_dom_sf"/>
</dbReference>
<dbReference type="Gene3D" id="3.40.50.720">
    <property type="entry name" value="NAD(P)-binding Rossmann-like Domain"/>
    <property type="match status" value="2"/>
</dbReference>
<evidence type="ECO:0000313" key="4">
    <source>
        <dbReference type="EMBL" id="TDD13397.1"/>
    </source>
</evidence>
<name>A0A4R4W8P1_9ACTN</name>
<dbReference type="EMBL" id="SMKR01000269">
    <property type="protein sequence ID" value="TDD13397.1"/>
    <property type="molecule type" value="Genomic_DNA"/>
</dbReference>
<keyword evidence="5" id="KW-1185">Reference proteome</keyword>
<organism evidence="4 5">
    <name type="scientific">Kribbella turkmenica</name>
    <dbReference type="NCBI Taxonomy" id="2530375"/>
    <lineage>
        <taxon>Bacteria</taxon>
        <taxon>Bacillati</taxon>
        <taxon>Actinomycetota</taxon>
        <taxon>Actinomycetes</taxon>
        <taxon>Propionibacteriales</taxon>
        <taxon>Kribbellaceae</taxon>
        <taxon>Kribbella</taxon>
    </lineage>
</organism>
<dbReference type="GO" id="GO:0030267">
    <property type="term" value="F:glyoxylate reductase (NADPH) activity"/>
    <property type="evidence" value="ECO:0007669"/>
    <property type="project" value="TreeGrafter"/>
</dbReference>
<proteinExistence type="predicted"/>
<evidence type="ECO:0000313" key="5">
    <source>
        <dbReference type="Proteomes" id="UP000295172"/>
    </source>
</evidence>
<dbReference type="PANTHER" id="PTHR10996">
    <property type="entry name" value="2-HYDROXYACID DEHYDROGENASE-RELATED"/>
    <property type="match status" value="1"/>
</dbReference>
<dbReference type="GO" id="GO:0051287">
    <property type="term" value="F:NAD binding"/>
    <property type="evidence" value="ECO:0007669"/>
    <property type="project" value="InterPro"/>
</dbReference>
<dbReference type="GO" id="GO:0005829">
    <property type="term" value="C:cytosol"/>
    <property type="evidence" value="ECO:0007669"/>
    <property type="project" value="TreeGrafter"/>
</dbReference>
<feature type="domain" description="D-isomer specific 2-hydroxyacid dehydrogenase catalytic" evidence="3">
    <location>
        <begin position="35"/>
        <end position="129"/>
    </location>
</feature>
<accession>A0A4R4W8P1</accession>
<keyword evidence="1" id="KW-0560">Oxidoreductase</keyword>
<dbReference type="InterPro" id="IPR006139">
    <property type="entry name" value="D-isomer_2_OHA_DH_cat_dom"/>
</dbReference>
<reference evidence="4 5" key="1">
    <citation type="submission" date="2019-02" db="EMBL/GenBank/DDBJ databases">
        <title>Draft genome sequences of novel Actinobacteria.</title>
        <authorList>
            <person name="Sahin N."/>
            <person name="Ay H."/>
            <person name="Saygin H."/>
        </authorList>
    </citation>
    <scope>NUCLEOTIDE SEQUENCE [LARGE SCALE GENOMIC DNA]</scope>
    <source>
        <strain evidence="4 5">16K104</strain>
    </source>
</reference>
<dbReference type="Pfam" id="PF00389">
    <property type="entry name" value="2-Hacid_dh"/>
    <property type="match status" value="1"/>
</dbReference>
<evidence type="ECO:0000256" key="2">
    <source>
        <dbReference type="ARBA" id="ARBA00023027"/>
    </source>
</evidence>
<comment type="caution">
    <text evidence="4">The sequence shown here is derived from an EMBL/GenBank/DDBJ whole genome shotgun (WGS) entry which is preliminary data.</text>
</comment>
<sequence>MPTVSMKPPVLAVSRGRLPGQLVSDLEGRVELREWTSSGAPDADELAEFCADADALVCRSTDIIDDALLVRTPRLRVVARAGVGYENFDLAAMSRRSVVGCITPDVVTEATADLTWALILASCRRVVEAASWLKDPERGDALAPGFLGVDVHSKTLGVVGYGRIGRAVARRAEGFGMRVLHTGRRDDGRPGWTPLVELLTQADIVTLH</sequence>